<dbReference type="RefSeq" id="WP_083069316.1">
    <property type="nucleotide sequence ID" value="NZ_CBCPHS010000007.1"/>
</dbReference>
<evidence type="ECO:0000256" key="1">
    <source>
        <dbReference type="SAM" id="Phobius"/>
    </source>
</evidence>
<proteinExistence type="predicted"/>
<organism evidence="2 3">
    <name type="scientific">Aerococcus viridans</name>
    <dbReference type="NCBI Taxonomy" id="1377"/>
    <lineage>
        <taxon>Bacteria</taxon>
        <taxon>Bacillati</taxon>
        <taxon>Bacillota</taxon>
        <taxon>Bacilli</taxon>
        <taxon>Lactobacillales</taxon>
        <taxon>Aerococcaceae</taxon>
        <taxon>Aerococcus</taxon>
    </lineage>
</organism>
<dbReference type="AlphaFoldDB" id="A0A2J9PNN9"/>
<feature type="transmembrane region" description="Helical" evidence="1">
    <location>
        <begin position="25"/>
        <end position="46"/>
    </location>
</feature>
<dbReference type="Proteomes" id="UP000192813">
    <property type="component" value="Unassembled WGS sequence"/>
</dbReference>
<keyword evidence="1" id="KW-0812">Transmembrane</keyword>
<evidence type="ECO:0000313" key="3">
    <source>
        <dbReference type="Proteomes" id="UP000192813"/>
    </source>
</evidence>
<accession>A0A2J9PNN9</accession>
<keyword evidence="1" id="KW-0472">Membrane</keyword>
<reference evidence="3" key="1">
    <citation type="submission" date="2017-12" db="EMBL/GenBank/DDBJ databases">
        <title>FDA dAtabase for Regulatory Grade micrObial Sequences (FDA-ARGOS): Supporting development and validation of Infectious Disease Dx tests.</title>
        <authorList>
            <person name="Hoffmann M."/>
            <person name="Allard M."/>
            <person name="Evans P."/>
            <person name="Brown E."/>
            <person name="Tallon L."/>
            <person name="Sadzewicz L."/>
            <person name="Sengamalay N."/>
            <person name="Ott S."/>
            <person name="Godinez A."/>
            <person name="Nagaraj S."/>
            <person name="Vavikolanu K."/>
            <person name="Aluvathingal J."/>
            <person name="Nadendla S."/>
            <person name="Sichtig H."/>
        </authorList>
    </citation>
    <scope>NUCLEOTIDE SEQUENCE [LARGE SCALE GENOMIC DNA]</scope>
    <source>
        <strain evidence="3">FDAARGOS_249</strain>
    </source>
</reference>
<gene>
    <name evidence="2" type="ORF">A6J77_006740</name>
</gene>
<comment type="caution">
    <text evidence="2">The sequence shown here is derived from an EMBL/GenBank/DDBJ whole genome shotgun (WGS) entry which is preliminary data.</text>
</comment>
<keyword evidence="1" id="KW-1133">Transmembrane helix</keyword>
<evidence type="ECO:0000313" key="2">
    <source>
        <dbReference type="EMBL" id="PNL91937.1"/>
    </source>
</evidence>
<dbReference type="Pfam" id="PF22091">
    <property type="entry name" value="DUF6941"/>
    <property type="match status" value="1"/>
</dbReference>
<dbReference type="EMBL" id="NBTM02000001">
    <property type="protein sequence ID" value="PNL91937.1"/>
    <property type="molecule type" value="Genomic_DNA"/>
</dbReference>
<sequence length="128" mass="14269">MYGKVIASEKTQNINGELHVVNPIVALQVPFLPTTISFAISCSFFVNSNQRKFDIKLEVIDHTDYLLGALEGGVSADNSDSENSTLSFDFSLSNVIFKNDGLHKVILYVEDEQVAEYSFTVFNQNIEI</sequence>
<protein>
    <submittedName>
        <fullName evidence="2">Uncharacterized protein</fullName>
    </submittedName>
</protein>
<name>A0A2J9PNN9_9LACT</name>
<dbReference type="InterPro" id="IPR054221">
    <property type="entry name" value="DUF6941"/>
</dbReference>